<accession>M1SI59</accession>
<reference evidence="1 2" key="1">
    <citation type="journal article" date="2012" name="BMC Genomics">
        <title>Whole-genome sequencing and identification of Morganella morganii KT pathogenicity-related genes.</title>
        <authorList>
            <person name="Chen Y.T."/>
            <person name="Peng H.L."/>
            <person name="Shia W.C."/>
            <person name="Hsu F.R."/>
            <person name="Ken C.F."/>
            <person name="Tsao Y.M."/>
            <person name="Chen C.H."/>
            <person name="Liu C.E."/>
            <person name="Hsieh M.F."/>
            <person name="Chen H.C."/>
            <person name="Tang C.Y."/>
            <person name="Ku T.H."/>
        </authorList>
    </citation>
    <scope>NUCLEOTIDE SEQUENCE [LARGE SCALE GENOMIC DNA]</scope>
    <source>
        <strain evidence="1 2">KT</strain>
    </source>
</reference>
<proteinExistence type="predicted"/>
<dbReference type="HOGENOM" id="CLU_3254249_0_0_6"/>
<dbReference type="Proteomes" id="UP000011834">
    <property type="component" value="Chromosome"/>
</dbReference>
<sequence length="42" mass="4805">MEKIKKTANIQFTVSAVQSVRLLNIFDIAHRFEFSGDFAALF</sequence>
<gene>
    <name evidence="1" type="ORF">MU9_2738</name>
</gene>
<organism evidence="1 2">
    <name type="scientific">Morganella morganii subsp. morganii KT</name>
    <dbReference type="NCBI Taxonomy" id="1124991"/>
    <lineage>
        <taxon>Bacteria</taxon>
        <taxon>Pseudomonadati</taxon>
        <taxon>Pseudomonadota</taxon>
        <taxon>Gammaproteobacteria</taxon>
        <taxon>Enterobacterales</taxon>
        <taxon>Morganellaceae</taxon>
        <taxon>Morganella</taxon>
    </lineage>
</organism>
<name>M1SI59_MORMO</name>
<evidence type="ECO:0000313" key="2">
    <source>
        <dbReference type="Proteomes" id="UP000011834"/>
    </source>
</evidence>
<keyword evidence="2" id="KW-1185">Reference proteome</keyword>
<dbReference type="AlphaFoldDB" id="M1SI59"/>
<dbReference type="EMBL" id="CP004345">
    <property type="protein sequence ID" value="AGG31783.1"/>
    <property type="molecule type" value="Genomic_DNA"/>
</dbReference>
<protein>
    <submittedName>
        <fullName evidence="1">Uncharacterized protein</fullName>
    </submittedName>
</protein>
<evidence type="ECO:0000313" key="1">
    <source>
        <dbReference type="EMBL" id="AGG31783.1"/>
    </source>
</evidence>
<dbReference type="KEGG" id="mmk:MU9_2738"/>